<dbReference type="PANTHER" id="PTHR46564:SF1">
    <property type="entry name" value="TRANSPOSASE"/>
    <property type="match status" value="1"/>
</dbReference>
<reference evidence="2 3" key="1">
    <citation type="submission" date="2018-06" db="EMBL/GenBank/DDBJ databases">
        <title>Genomic Encyclopedia of Archaeal and Bacterial Type Strains, Phase II (KMG-II): from individual species to whole genera.</title>
        <authorList>
            <person name="Goeker M."/>
        </authorList>
    </citation>
    <scope>NUCLEOTIDE SEQUENCE [LARGE SCALE GENOMIC DNA]</scope>
    <source>
        <strain evidence="2 3">ATCC BAA-1881</strain>
    </source>
</reference>
<protein>
    <submittedName>
        <fullName evidence="2">Transposase</fullName>
    </submittedName>
</protein>
<dbReference type="GO" id="GO:0003676">
    <property type="term" value="F:nucleic acid binding"/>
    <property type="evidence" value="ECO:0007669"/>
    <property type="project" value="InterPro"/>
</dbReference>
<dbReference type="InterPro" id="IPR038717">
    <property type="entry name" value="Tc1-like_DDE_dom"/>
</dbReference>
<proteinExistence type="predicted"/>
<dbReference type="Gene3D" id="3.30.420.10">
    <property type="entry name" value="Ribonuclease H-like superfamily/Ribonuclease H"/>
    <property type="match status" value="1"/>
</dbReference>
<sequence>MRKKKTLVAAERDEEARAALRVQVGRERCDEWIFVDECGAHISLIALYARSPRGTRAIGKVPRNTGIKTTLIASFSLTGMGEALILKGAADASAFATDIEQVLAPTLQPGQTVVLDTLNIHHGVRVRDAIEAKECRVVFLPSSSPDLSPTEQAFSQFKTCLRRIGARTPEALQEAIIQVLGMMSAQDAQNWFPHCSYLQREGEPIFPETRQFEAQAF</sequence>
<dbReference type="InterPro" id="IPR036397">
    <property type="entry name" value="RNaseH_sf"/>
</dbReference>
<dbReference type="AlphaFoldDB" id="A0A326TQB0"/>
<dbReference type="RefSeq" id="WP_170143060.1">
    <property type="nucleotide sequence ID" value="NZ_BIFX01000001.1"/>
</dbReference>
<gene>
    <name evidence="2" type="ORF">EI42_06394</name>
</gene>
<accession>A0A326TQB0</accession>
<feature type="domain" description="Tc1-like transposase DDE" evidence="1">
    <location>
        <begin position="33"/>
        <end position="163"/>
    </location>
</feature>
<comment type="caution">
    <text evidence="2">The sequence shown here is derived from an EMBL/GenBank/DDBJ whole genome shotgun (WGS) entry which is preliminary data.</text>
</comment>
<dbReference type="Proteomes" id="UP000248806">
    <property type="component" value="Unassembled WGS sequence"/>
</dbReference>
<dbReference type="Pfam" id="PF13358">
    <property type="entry name" value="DDE_3"/>
    <property type="match status" value="1"/>
</dbReference>
<name>A0A326TQB0_THEHA</name>
<organism evidence="2 3">
    <name type="scientific">Thermosporothrix hazakensis</name>
    <dbReference type="NCBI Taxonomy" id="644383"/>
    <lineage>
        <taxon>Bacteria</taxon>
        <taxon>Bacillati</taxon>
        <taxon>Chloroflexota</taxon>
        <taxon>Ktedonobacteria</taxon>
        <taxon>Ktedonobacterales</taxon>
        <taxon>Thermosporotrichaceae</taxon>
        <taxon>Thermosporothrix</taxon>
    </lineage>
</organism>
<keyword evidence="3" id="KW-1185">Reference proteome</keyword>
<evidence type="ECO:0000259" key="1">
    <source>
        <dbReference type="Pfam" id="PF13358"/>
    </source>
</evidence>
<evidence type="ECO:0000313" key="2">
    <source>
        <dbReference type="EMBL" id="PZW18046.1"/>
    </source>
</evidence>
<dbReference type="PANTHER" id="PTHR46564">
    <property type="entry name" value="TRANSPOSASE"/>
    <property type="match status" value="1"/>
</dbReference>
<evidence type="ECO:0000313" key="3">
    <source>
        <dbReference type="Proteomes" id="UP000248806"/>
    </source>
</evidence>
<dbReference type="EMBL" id="QKUF01000065">
    <property type="protein sequence ID" value="PZW18046.1"/>
    <property type="molecule type" value="Genomic_DNA"/>
</dbReference>